<feature type="compositionally biased region" description="Pro residues" evidence="1">
    <location>
        <begin position="181"/>
        <end position="193"/>
    </location>
</feature>
<accession>A0ABP6MG91</accession>
<feature type="region of interest" description="Disordered" evidence="1">
    <location>
        <begin position="273"/>
        <end position="316"/>
    </location>
</feature>
<dbReference type="Gene3D" id="2.130.10.10">
    <property type="entry name" value="YVTN repeat-like/Quinoprotein amine dehydrogenase"/>
    <property type="match status" value="1"/>
</dbReference>
<evidence type="ECO:0000259" key="4">
    <source>
        <dbReference type="Pfam" id="PF13360"/>
    </source>
</evidence>
<evidence type="ECO:0000313" key="6">
    <source>
        <dbReference type="Proteomes" id="UP001501637"/>
    </source>
</evidence>
<dbReference type="InterPro" id="IPR003325">
    <property type="entry name" value="TerD"/>
</dbReference>
<dbReference type="Pfam" id="PF13360">
    <property type="entry name" value="PQQ_2"/>
    <property type="match status" value="1"/>
</dbReference>
<dbReference type="InterPro" id="IPR051324">
    <property type="entry name" value="Stress/Tellurium_Resist"/>
</dbReference>
<evidence type="ECO:0000259" key="3">
    <source>
        <dbReference type="Pfam" id="PF02342"/>
    </source>
</evidence>
<dbReference type="EMBL" id="BAAAUG010000065">
    <property type="protein sequence ID" value="GAA3111866.1"/>
    <property type="molecule type" value="Genomic_DNA"/>
</dbReference>
<feature type="domain" description="Pyrrolo-quinoline quinone repeat" evidence="4">
    <location>
        <begin position="410"/>
        <end position="622"/>
    </location>
</feature>
<dbReference type="InterPro" id="IPR002372">
    <property type="entry name" value="PQQ_rpt_dom"/>
</dbReference>
<keyword evidence="2" id="KW-0472">Membrane</keyword>
<feature type="compositionally biased region" description="Gly residues" evidence="1">
    <location>
        <begin position="286"/>
        <end position="303"/>
    </location>
</feature>
<dbReference type="RefSeq" id="WP_344522151.1">
    <property type="nucleotide sequence ID" value="NZ_BAAAUG010000065.1"/>
</dbReference>
<dbReference type="InterPro" id="IPR011047">
    <property type="entry name" value="Quinoprotein_ADH-like_sf"/>
</dbReference>
<keyword evidence="6" id="KW-1185">Reference proteome</keyword>
<organism evidence="5 6">
    <name type="scientific">Streptomyces rectiviolaceus</name>
    <dbReference type="NCBI Taxonomy" id="332591"/>
    <lineage>
        <taxon>Bacteria</taxon>
        <taxon>Bacillati</taxon>
        <taxon>Actinomycetota</taxon>
        <taxon>Actinomycetes</taxon>
        <taxon>Kitasatosporales</taxon>
        <taxon>Streptomycetaceae</taxon>
        <taxon>Streptomyces</taxon>
    </lineage>
</organism>
<proteinExistence type="predicted"/>
<name>A0ABP6MG91_9ACTN</name>
<evidence type="ECO:0000256" key="1">
    <source>
        <dbReference type="SAM" id="MobiDB-lite"/>
    </source>
</evidence>
<evidence type="ECO:0008006" key="7">
    <source>
        <dbReference type="Google" id="ProtNLM"/>
    </source>
</evidence>
<dbReference type="PANTHER" id="PTHR32097:SF3">
    <property type="entry name" value="TELLURITE RESISTANCE PROTEIN"/>
    <property type="match status" value="1"/>
</dbReference>
<dbReference type="Gene3D" id="2.60.60.30">
    <property type="entry name" value="sav2460 like domains"/>
    <property type="match status" value="1"/>
</dbReference>
<sequence length="727" mass="76517">MAREFQRGHKAKISDLTAGTDLYVGVQISAPGLSFDISCFGLDADERLSDDSYFIFFNQPKSPEESIQLLGAQAGDTESFRVTLDRIPPQIKKLSFTATIDGAGQMSQVAPGYIRIVAGGEEVARYSFNGAEFSTERAVMLGDFYLKDVWRFAAIGQGFDGGLDALLKNFGGEVAEEEPAPQAPQAPGTPAPGQPQGYGYPGQPTQPYGQQAPYGQQPPYGAYQQPGTMPMAPQAGAPAGSGGSRLSGQMKIIIGAVVAIALIVGGGVLYATTSGKDDTEASSEGSTGGGKGGEGEQKGGGNEQGPSGPGTEKVPANTSATVSMQLPQPEVPKDDVWSIKGSWLTEDVYAKAGVNKIVGYDPADGKELWTLPLAGQTCAGSREVSKDGIVAVAYEEAKRSKKGDHETCSQISAVDLKDGKRLWTETIDEGSSAARVEELTISGTTVAVGSSAGGAAFEITEGKHLWEPTPGDTCQDEGYAGGEQLVVVQKCGDYGDEKLKVQLLNSTTGKVKWTYPVTPGVDNAKIISTRPVVFGQDTQEITASGITDAFSIDDQGKLRAKISLPDGKYDHDCEVNVVYACSSLAVGNDKLYVPTRQHDGGGSEYSQTNEIIAFSLATGKTTGDRADAGENGEMFPIRMDGGNILAYKDAGYDKGAQVVSINGKTMKETKLLETPAAESVGSAISSMVPKSNELLYGDGKLYLGKELISKPYSKDEKEYTALGFVAQ</sequence>
<feature type="domain" description="TerD" evidence="3">
    <location>
        <begin position="1"/>
        <end position="170"/>
    </location>
</feature>
<protein>
    <recommendedName>
        <fullName evidence="7">PQQ-binding-like beta-propeller repeat protein</fullName>
    </recommendedName>
</protein>
<reference evidence="6" key="1">
    <citation type="journal article" date="2019" name="Int. J. Syst. Evol. Microbiol.">
        <title>The Global Catalogue of Microorganisms (GCM) 10K type strain sequencing project: providing services to taxonomists for standard genome sequencing and annotation.</title>
        <authorList>
            <consortium name="The Broad Institute Genomics Platform"/>
            <consortium name="The Broad Institute Genome Sequencing Center for Infectious Disease"/>
            <person name="Wu L."/>
            <person name="Ma J."/>
        </authorList>
    </citation>
    <scope>NUCLEOTIDE SEQUENCE [LARGE SCALE GENOMIC DNA]</scope>
    <source>
        <strain evidence="6">JCM 9092</strain>
    </source>
</reference>
<comment type="caution">
    <text evidence="5">The sequence shown here is derived from an EMBL/GenBank/DDBJ whole genome shotgun (WGS) entry which is preliminary data.</text>
</comment>
<dbReference type="Pfam" id="PF02342">
    <property type="entry name" value="TerD"/>
    <property type="match status" value="1"/>
</dbReference>
<dbReference type="Proteomes" id="UP001501637">
    <property type="component" value="Unassembled WGS sequence"/>
</dbReference>
<dbReference type="InterPro" id="IPR015943">
    <property type="entry name" value="WD40/YVTN_repeat-like_dom_sf"/>
</dbReference>
<dbReference type="PANTHER" id="PTHR32097">
    <property type="entry name" value="CAMP-BINDING PROTEIN 1-RELATED"/>
    <property type="match status" value="1"/>
</dbReference>
<keyword evidence="2" id="KW-1133">Transmembrane helix</keyword>
<dbReference type="SUPFAM" id="SSF50998">
    <property type="entry name" value="Quinoprotein alcohol dehydrogenase-like"/>
    <property type="match status" value="1"/>
</dbReference>
<feature type="region of interest" description="Disordered" evidence="1">
    <location>
        <begin position="175"/>
        <end position="244"/>
    </location>
</feature>
<gene>
    <name evidence="5" type="ORF">GCM10010449_37740</name>
</gene>
<dbReference type="CDD" id="cd06974">
    <property type="entry name" value="TerD_like"/>
    <property type="match status" value="1"/>
</dbReference>
<keyword evidence="2" id="KW-0812">Transmembrane</keyword>
<feature type="compositionally biased region" description="Low complexity" evidence="1">
    <location>
        <begin position="194"/>
        <end position="238"/>
    </location>
</feature>
<evidence type="ECO:0000313" key="5">
    <source>
        <dbReference type="EMBL" id="GAA3111866.1"/>
    </source>
</evidence>
<feature type="transmembrane region" description="Helical" evidence="2">
    <location>
        <begin position="252"/>
        <end position="272"/>
    </location>
</feature>
<evidence type="ECO:0000256" key="2">
    <source>
        <dbReference type="SAM" id="Phobius"/>
    </source>
</evidence>